<gene>
    <name evidence="1" type="ORF">JTE90_019545</name>
</gene>
<proteinExistence type="predicted"/>
<comment type="caution">
    <text evidence="1">The sequence shown here is derived from an EMBL/GenBank/DDBJ whole genome shotgun (WGS) entry which is preliminary data.</text>
</comment>
<keyword evidence="2" id="KW-1185">Reference proteome</keyword>
<sequence>MPTSVQTILAAVSDLNVDKAAEIADRILEVTPTPTAIFSVSGTNSSFEERLLSEINKLNKRDDQLAEGDLRFAGTGFEPADEVCPITGIFVGTTADLVVSAGKRNVFHHEHIRETPTAESRGGIFFAQWHFASPVRAGPEN</sequence>
<dbReference type="EMBL" id="JAFNEN010000571">
    <property type="protein sequence ID" value="KAG8180264.1"/>
    <property type="molecule type" value="Genomic_DNA"/>
</dbReference>
<reference evidence="1 2" key="1">
    <citation type="journal article" date="2022" name="Nat. Ecol. Evol.">
        <title>A masculinizing supergene underlies an exaggerated male reproductive morph in a spider.</title>
        <authorList>
            <person name="Hendrickx F."/>
            <person name="De Corte Z."/>
            <person name="Sonet G."/>
            <person name="Van Belleghem S.M."/>
            <person name="Kostlbacher S."/>
            <person name="Vangestel C."/>
        </authorList>
    </citation>
    <scope>NUCLEOTIDE SEQUENCE [LARGE SCALE GENOMIC DNA]</scope>
    <source>
        <strain evidence="1">W744_W776</strain>
    </source>
</reference>
<name>A0AAV6U9E2_9ARAC</name>
<protein>
    <submittedName>
        <fullName evidence="1">Uncharacterized protein</fullName>
    </submittedName>
</protein>
<accession>A0AAV6U9E2</accession>
<organism evidence="1 2">
    <name type="scientific">Oedothorax gibbosus</name>
    <dbReference type="NCBI Taxonomy" id="931172"/>
    <lineage>
        <taxon>Eukaryota</taxon>
        <taxon>Metazoa</taxon>
        <taxon>Ecdysozoa</taxon>
        <taxon>Arthropoda</taxon>
        <taxon>Chelicerata</taxon>
        <taxon>Arachnida</taxon>
        <taxon>Araneae</taxon>
        <taxon>Araneomorphae</taxon>
        <taxon>Entelegynae</taxon>
        <taxon>Araneoidea</taxon>
        <taxon>Linyphiidae</taxon>
        <taxon>Erigoninae</taxon>
        <taxon>Oedothorax</taxon>
    </lineage>
</organism>
<dbReference type="AlphaFoldDB" id="A0AAV6U9E2"/>
<dbReference type="Proteomes" id="UP000827092">
    <property type="component" value="Unassembled WGS sequence"/>
</dbReference>
<evidence type="ECO:0000313" key="1">
    <source>
        <dbReference type="EMBL" id="KAG8180264.1"/>
    </source>
</evidence>
<evidence type="ECO:0000313" key="2">
    <source>
        <dbReference type="Proteomes" id="UP000827092"/>
    </source>
</evidence>